<feature type="transmembrane region" description="Helical" evidence="7">
    <location>
        <begin position="295"/>
        <end position="317"/>
    </location>
</feature>
<name>A0A1M7QEZ5_9ACTN</name>
<evidence type="ECO:0000256" key="2">
    <source>
        <dbReference type="ARBA" id="ARBA00022448"/>
    </source>
</evidence>
<dbReference type="AlphaFoldDB" id="A0A1M7QEZ5"/>
<evidence type="ECO:0000256" key="3">
    <source>
        <dbReference type="ARBA" id="ARBA00022475"/>
    </source>
</evidence>
<dbReference type="PROSITE" id="PS50850">
    <property type="entry name" value="MFS"/>
    <property type="match status" value="1"/>
</dbReference>
<dbReference type="CDD" id="cd17321">
    <property type="entry name" value="MFS_MMR_MDR_like"/>
    <property type="match status" value="1"/>
</dbReference>
<keyword evidence="3" id="KW-1003">Cell membrane</keyword>
<dbReference type="InterPro" id="IPR004638">
    <property type="entry name" value="EmrB-like"/>
</dbReference>
<keyword evidence="4 7" id="KW-0812">Transmembrane</keyword>
<gene>
    <name evidence="9" type="ORF">SAMN05443668_104577</name>
</gene>
<dbReference type="NCBIfam" id="TIGR00711">
    <property type="entry name" value="efflux_EmrB"/>
    <property type="match status" value="1"/>
</dbReference>
<evidence type="ECO:0000259" key="8">
    <source>
        <dbReference type="PROSITE" id="PS50850"/>
    </source>
</evidence>
<dbReference type="OrthoDB" id="3218494at2"/>
<feature type="transmembrane region" description="Helical" evidence="7">
    <location>
        <begin position="189"/>
        <end position="210"/>
    </location>
</feature>
<comment type="subcellular location">
    <subcellularLocation>
        <location evidence="1">Cell membrane</location>
        <topology evidence="1">Multi-pass membrane protein</topology>
    </subcellularLocation>
</comment>
<keyword evidence="6 7" id="KW-0472">Membrane</keyword>
<proteinExistence type="predicted"/>
<dbReference type="PANTHER" id="PTHR42718:SF46">
    <property type="entry name" value="BLR6921 PROTEIN"/>
    <property type="match status" value="1"/>
</dbReference>
<feature type="transmembrane region" description="Helical" evidence="7">
    <location>
        <begin position="264"/>
        <end position="283"/>
    </location>
</feature>
<dbReference type="RefSeq" id="WP_084741347.1">
    <property type="nucleotide sequence ID" value="NZ_FRCS01000004.1"/>
</dbReference>
<keyword evidence="2" id="KW-0813">Transport</keyword>
<evidence type="ECO:0000256" key="5">
    <source>
        <dbReference type="ARBA" id="ARBA00022989"/>
    </source>
</evidence>
<feature type="domain" description="Major facilitator superfamily (MFS) profile" evidence="8">
    <location>
        <begin position="6"/>
        <end position="455"/>
    </location>
</feature>
<dbReference type="EMBL" id="FRCS01000004">
    <property type="protein sequence ID" value="SHN29510.1"/>
    <property type="molecule type" value="Genomic_DNA"/>
</dbReference>
<keyword evidence="10" id="KW-1185">Reference proteome</keyword>
<evidence type="ECO:0000256" key="7">
    <source>
        <dbReference type="SAM" id="Phobius"/>
    </source>
</evidence>
<feature type="transmembrane region" description="Helical" evidence="7">
    <location>
        <begin position="429"/>
        <end position="451"/>
    </location>
</feature>
<evidence type="ECO:0000256" key="1">
    <source>
        <dbReference type="ARBA" id="ARBA00004651"/>
    </source>
</evidence>
<feature type="transmembrane region" description="Helical" evidence="7">
    <location>
        <begin position="383"/>
        <end position="409"/>
    </location>
</feature>
<feature type="transmembrane region" description="Helical" evidence="7">
    <location>
        <begin position="355"/>
        <end position="376"/>
    </location>
</feature>
<sequence length="474" mass="47824">MTSRVVLVPIALAAFVTSLDNTVVNVALPSMQREFGLPVSGLQWIATSYILAFSGLLLAGGRLTDLYGRRRVFLIGLGLFVGASVLAGFATSGDFLVGARVLQGVGAALVLPSTLAVLAADVAPAARHLGAGIFTASIALSLALGPVVGGALAEYWHWSWIFFLNVPIGLFTMALGARTIGRSRADGQGIDVAGLVTSTVAMTALAYALIEGHAKGLGSPDILIAAVLAVVGGAAFVVVERFAQAPMIDVTLFANRVFSGGTAAQVLWGLGINGVFFFTSLFLQDVLALSPTAAGAMFVPLAIALVLFVPVSALLANRAGVHRTVAGGMVLIAIGLVWVSFVGRGDTAAMLLPGLVLIGVGSALTTPLTSAVLEVVPEAKAGVAAAVVSVSREVSGVLGIALTGAVVAAREAAATADGAAPVDAFASGYALGLWCSAALTLLGGAISLVTLRPFPAAEPVRPLQPVRGVTSPDS</sequence>
<dbReference type="InterPro" id="IPR020846">
    <property type="entry name" value="MFS_dom"/>
</dbReference>
<dbReference type="InterPro" id="IPR011701">
    <property type="entry name" value="MFS"/>
</dbReference>
<dbReference type="STRING" id="134849.SAMN05443668_104577"/>
<dbReference type="GO" id="GO:0005886">
    <property type="term" value="C:plasma membrane"/>
    <property type="evidence" value="ECO:0007669"/>
    <property type="project" value="UniProtKB-SubCell"/>
</dbReference>
<dbReference type="InterPro" id="IPR036259">
    <property type="entry name" value="MFS_trans_sf"/>
</dbReference>
<organism evidence="9 10">
    <name type="scientific">Cryptosporangium aurantiacum</name>
    <dbReference type="NCBI Taxonomy" id="134849"/>
    <lineage>
        <taxon>Bacteria</taxon>
        <taxon>Bacillati</taxon>
        <taxon>Actinomycetota</taxon>
        <taxon>Actinomycetes</taxon>
        <taxon>Cryptosporangiales</taxon>
        <taxon>Cryptosporangiaceae</taxon>
        <taxon>Cryptosporangium</taxon>
    </lineage>
</organism>
<protein>
    <submittedName>
        <fullName evidence="9">Drug resistance transporter, EmrB/QacA subfamily</fullName>
    </submittedName>
</protein>
<feature type="transmembrane region" description="Helical" evidence="7">
    <location>
        <begin position="131"/>
        <end position="152"/>
    </location>
</feature>
<dbReference type="Pfam" id="PF07690">
    <property type="entry name" value="MFS_1"/>
    <property type="match status" value="1"/>
</dbReference>
<feature type="transmembrane region" description="Helical" evidence="7">
    <location>
        <begin position="97"/>
        <end position="119"/>
    </location>
</feature>
<evidence type="ECO:0000313" key="10">
    <source>
        <dbReference type="Proteomes" id="UP000184440"/>
    </source>
</evidence>
<feature type="transmembrane region" description="Helical" evidence="7">
    <location>
        <begin position="222"/>
        <end position="243"/>
    </location>
</feature>
<dbReference type="PANTHER" id="PTHR42718">
    <property type="entry name" value="MAJOR FACILITATOR SUPERFAMILY MULTIDRUG TRANSPORTER MFSC"/>
    <property type="match status" value="1"/>
</dbReference>
<evidence type="ECO:0000256" key="6">
    <source>
        <dbReference type="ARBA" id="ARBA00023136"/>
    </source>
</evidence>
<feature type="transmembrane region" description="Helical" evidence="7">
    <location>
        <begin position="324"/>
        <end position="343"/>
    </location>
</feature>
<feature type="transmembrane region" description="Helical" evidence="7">
    <location>
        <begin position="72"/>
        <end position="91"/>
    </location>
</feature>
<dbReference type="SUPFAM" id="SSF103473">
    <property type="entry name" value="MFS general substrate transporter"/>
    <property type="match status" value="1"/>
</dbReference>
<feature type="transmembrane region" description="Helical" evidence="7">
    <location>
        <begin position="42"/>
        <end position="60"/>
    </location>
</feature>
<dbReference type="PRINTS" id="PR01036">
    <property type="entry name" value="TCRTETB"/>
</dbReference>
<keyword evidence="5 7" id="KW-1133">Transmembrane helix</keyword>
<evidence type="ECO:0000313" key="9">
    <source>
        <dbReference type="EMBL" id="SHN29510.1"/>
    </source>
</evidence>
<reference evidence="9 10" key="1">
    <citation type="submission" date="2016-11" db="EMBL/GenBank/DDBJ databases">
        <authorList>
            <person name="Jaros S."/>
            <person name="Januszkiewicz K."/>
            <person name="Wedrychowicz H."/>
        </authorList>
    </citation>
    <scope>NUCLEOTIDE SEQUENCE [LARGE SCALE GENOMIC DNA]</scope>
    <source>
        <strain evidence="9 10">DSM 46144</strain>
    </source>
</reference>
<evidence type="ECO:0000256" key="4">
    <source>
        <dbReference type="ARBA" id="ARBA00022692"/>
    </source>
</evidence>
<dbReference type="Gene3D" id="1.20.1720.10">
    <property type="entry name" value="Multidrug resistance protein D"/>
    <property type="match status" value="1"/>
</dbReference>
<dbReference type="GO" id="GO:0022857">
    <property type="term" value="F:transmembrane transporter activity"/>
    <property type="evidence" value="ECO:0007669"/>
    <property type="project" value="InterPro"/>
</dbReference>
<dbReference type="Gene3D" id="1.20.1250.20">
    <property type="entry name" value="MFS general substrate transporter like domains"/>
    <property type="match status" value="1"/>
</dbReference>
<feature type="transmembrane region" description="Helical" evidence="7">
    <location>
        <begin position="158"/>
        <end position="177"/>
    </location>
</feature>
<accession>A0A1M7QEZ5</accession>
<dbReference type="Proteomes" id="UP000184440">
    <property type="component" value="Unassembled WGS sequence"/>
</dbReference>